<evidence type="ECO:0000256" key="1">
    <source>
        <dbReference type="ARBA" id="ARBA00023015"/>
    </source>
</evidence>
<keyword evidence="2" id="KW-0238">DNA-binding</keyword>
<keyword evidence="1" id="KW-0805">Transcription regulation</keyword>
<sequence length="361" mass="38004">MAATMQDVARLAGVSVKTVSNVVNGYPHIRPGTRDRVLAAIEELGYQLNLTARNLRTGRTGIIGLAVPELSLPYFAELADSVIDAAEECGLTVLIEQHGGRREREIEVLTGARRHLTDGLIYSPLGLGPGDEHLLDVGYPLVLLGERIFHGPVDHVTMANVDAAAAATRHLLALGRRRIAVVGVHPGEVVGSAALRLAGYRAALEEAGIAPDPALEGEAGLWHRATGAAAMARLLDDGAAPDAVFGMNDALALGAMHELQVRGLRVPEDVAVIGFDAIDEGRYSNPTLTTVDPGREVIAETAVRLLHERTSGAGAGEPQRVVAAYRIDVGGSTDPSRRTASPEPGETTTPVPDDVEVPSTR</sequence>
<dbReference type="PANTHER" id="PTHR30146:SF109">
    <property type="entry name" value="HTH-TYPE TRANSCRIPTIONAL REGULATOR GALS"/>
    <property type="match status" value="1"/>
</dbReference>
<evidence type="ECO:0000256" key="2">
    <source>
        <dbReference type="ARBA" id="ARBA00023125"/>
    </source>
</evidence>
<protein>
    <submittedName>
        <fullName evidence="6">LacI family transcriptional regulator</fullName>
    </submittedName>
</protein>
<dbReference type="GO" id="GO:0003700">
    <property type="term" value="F:DNA-binding transcription factor activity"/>
    <property type="evidence" value="ECO:0007669"/>
    <property type="project" value="TreeGrafter"/>
</dbReference>
<dbReference type="EMBL" id="AXCY01000014">
    <property type="protein sequence ID" value="KGM11776.1"/>
    <property type="molecule type" value="Genomic_DNA"/>
</dbReference>
<accession>A0A0A0BV46</accession>
<evidence type="ECO:0000256" key="3">
    <source>
        <dbReference type="ARBA" id="ARBA00023163"/>
    </source>
</evidence>
<dbReference type="AlphaFoldDB" id="A0A0A0BV46"/>
<dbReference type="Pfam" id="PF13377">
    <property type="entry name" value="Peripla_BP_3"/>
    <property type="match status" value="1"/>
</dbReference>
<evidence type="ECO:0000256" key="4">
    <source>
        <dbReference type="SAM" id="MobiDB-lite"/>
    </source>
</evidence>
<dbReference type="GO" id="GO:0000976">
    <property type="term" value="F:transcription cis-regulatory region binding"/>
    <property type="evidence" value="ECO:0007669"/>
    <property type="project" value="TreeGrafter"/>
</dbReference>
<dbReference type="InterPro" id="IPR046335">
    <property type="entry name" value="LacI/GalR-like_sensor"/>
</dbReference>
<name>A0A0A0BV46_9CELL</name>
<gene>
    <name evidence="6" type="ORF">N868_06630</name>
</gene>
<dbReference type="SUPFAM" id="SSF47413">
    <property type="entry name" value="lambda repressor-like DNA-binding domains"/>
    <property type="match status" value="1"/>
</dbReference>
<dbReference type="InterPro" id="IPR010982">
    <property type="entry name" value="Lambda_DNA-bd_dom_sf"/>
</dbReference>
<feature type="domain" description="HTH lacI-type" evidence="5">
    <location>
        <begin position="3"/>
        <end position="57"/>
    </location>
</feature>
<dbReference type="SUPFAM" id="SSF53822">
    <property type="entry name" value="Periplasmic binding protein-like I"/>
    <property type="match status" value="1"/>
</dbReference>
<dbReference type="PANTHER" id="PTHR30146">
    <property type="entry name" value="LACI-RELATED TRANSCRIPTIONAL REPRESSOR"/>
    <property type="match status" value="1"/>
</dbReference>
<dbReference type="PRINTS" id="PR00036">
    <property type="entry name" value="HTHLACI"/>
</dbReference>
<organism evidence="6 7">
    <name type="scientific">Cellulomonas carbonis T26</name>
    <dbReference type="NCBI Taxonomy" id="947969"/>
    <lineage>
        <taxon>Bacteria</taxon>
        <taxon>Bacillati</taxon>
        <taxon>Actinomycetota</taxon>
        <taxon>Actinomycetes</taxon>
        <taxon>Micrococcales</taxon>
        <taxon>Cellulomonadaceae</taxon>
        <taxon>Cellulomonas</taxon>
    </lineage>
</organism>
<dbReference type="InterPro" id="IPR028082">
    <property type="entry name" value="Peripla_BP_I"/>
</dbReference>
<dbReference type="InterPro" id="IPR000843">
    <property type="entry name" value="HTH_LacI"/>
</dbReference>
<feature type="region of interest" description="Disordered" evidence="4">
    <location>
        <begin position="327"/>
        <end position="361"/>
    </location>
</feature>
<dbReference type="Pfam" id="PF00356">
    <property type="entry name" value="LacI"/>
    <property type="match status" value="1"/>
</dbReference>
<dbReference type="PROSITE" id="PS50932">
    <property type="entry name" value="HTH_LACI_2"/>
    <property type="match status" value="1"/>
</dbReference>
<dbReference type="Proteomes" id="UP000029839">
    <property type="component" value="Unassembled WGS sequence"/>
</dbReference>
<evidence type="ECO:0000313" key="7">
    <source>
        <dbReference type="Proteomes" id="UP000029839"/>
    </source>
</evidence>
<dbReference type="PROSITE" id="PS00356">
    <property type="entry name" value="HTH_LACI_1"/>
    <property type="match status" value="1"/>
</dbReference>
<dbReference type="OrthoDB" id="3563699at2"/>
<dbReference type="SMART" id="SM00354">
    <property type="entry name" value="HTH_LACI"/>
    <property type="match status" value="1"/>
</dbReference>
<comment type="caution">
    <text evidence="6">The sequence shown here is derived from an EMBL/GenBank/DDBJ whole genome shotgun (WGS) entry which is preliminary data.</text>
</comment>
<dbReference type="CDD" id="cd01392">
    <property type="entry name" value="HTH_LacI"/>
    <property type="match status" value="1"/>
</dbReference>
<evidence type="ECO:0000259" key="5">
    <source>
        <dbReference type="PROSITE" id="PS50932"/>
    </source>
</evidence>
<dbReference type="Gene3D" id="1.10.260.40">
    <property type="entry name" value="lambda repressor-like DNA-binding domains"/>
    <property type="match status" value="1"/>
</dbReference>
<dbReference type="CDD" id="cd06267">
    <property type="entry name" value="PBP1_LacI_sugar_binding-like"/>
    <property type="match status" value="1"/>
</dbReference>
<proteinExistence type="predicted"/>
<keyword evidence="7" id="KW-1185">Reference proteome</keyword>
<reference evidence="6 7" key="1">
    <citation type="submission" date="2013-08" db="EMBL/GenBank/DDBJ databases">
        <title>Genome sequencing of Cellulomonas carbonis T26.</title>
        <authorList>
            <person name="Chen F."/>
            <person name="Li Y."/>
            <person name="Wang G."/>
        </authorList>
    </citation>
    <scope>NUCLEOTIDE SEQUENCE [LARGE SCALE GENOMIC DNA]</scope>
    <source>
        <strain evidence="6 7">T26</strain>
    </source>
</reference>
<evidence type="ECO:0000313" key="6">
    <source>
        <dbReference type="EMBL" id="KGM11776.1"/>
    </source>
</evidence>
<dbReference type="Gene3D" id="3.40.50.2300">
    <property type="match status" value="2"/>
</dbReference>
<reference evidence="6 7" key="2">
    <citation type="journal article" date="2015" name="Stand. Genomic Sci.">
        <title>Draft genome sequence of Cellulomonas carbonis T26(T) and comparative analysis of six Cellulomonas genomes.</title>
        <authorList>
            <person name="Zhuang W."/>
            <person name="Zhang S."/>
            <person name="Xia X."/>
            <person name="Wang G."/>
        </authorList>
    </citation>
    <scope>NUCLEOTIDE SEQUENCE [LARGE SCALE GENOMIC DNA]</scope>
    <source>
        <strain evidence="6 7">T26</strain>
    </source>
</reference>
<keyword evidence="3" id="KW-0804">Transcription</keyword>
<dbReference type="RefSeq" id="WP_081978554.1">
    <property type="nucleotide sequence ID" value="NZ_AXCY01000014.1"/>
</dbReference>